<feature type="coiled-coil region" evidence="1">
    <location>
        <begin position="434"/>
        <end position="475"/>
    </location>
</feature>
<feature type="region of interest" description="Disordered" evidence="2">
    <location>
        <begin position="233"/>
        <end position="254"/>
    </location>
</feature>
<sequence>MTAVRPEEVPSSWEDQDRKRYIVFTFGGITEAKCFNIPSLKQRIETLLEVNHRMSFSNAVEDLFHINQVLNPHDLDVWSMNEDVQVRHRVVYFMAWSQYWIADFEKKIRTVFPTAHRALVDSQWRPFDNHPLIKPLLPRLADRLSAIGEDSRWFQVPDSVSTFLLQKRQEVLAEYRRLQEETTGRVPGVGPGMRVETHKDMQGCPMEWWGFKIDAVFLLLSIKKTLAEYEDPEDASTQAQTASDISQPASDVEQALTKKLEQEKEEAQKEKAELAQANKTLEKAKTLWKKEKAELMQANKKKEKEKEEANIYWEKKLEKAKTLCEKEKAELLQANKKKEKEKEEANKYWEKKLEKAKTLSEREKAELLQANKKKEKEKEEANKYWEKKLEKAKTLWDREKAELTQANKKPEKEQGNGESKQDWEKERALLLLANTNLEKAKERCLQTNKNLRATNNRLQCQLKEARKDKKNQEGQTAMLSLLAESLRTLGDVVGLLQEMLVLCPSPSSTPREVRLIDIQGSEGDNDDENSPDEDNLKGGDRTIGKEQEEGDGPSTKKQKISSPGRFVF</sequence>
<dbReference type="AlphaFoldDB" id="A0A0K6S8R2"/>
<feature type="compositionally biased region" description="Polar residues" evidence="2">
    <location>
        <begin position="235"/>
        <end position="249"/>
    </location>
</feature>
<evidence type="ECO:0000313" key="3">
    <source>
        <dbReference type="EMBL" id="CUC09939.1"/>
    </source>
</evidence>
<feature type="compositionally biased region" description="Acidic residues" evidence="2">
    <location>
        <begin position="523"/>
        <end position="533"/>
    </location>
</feature>
<feature type="region of interest" description="Disordered" evidence="2">
    <location>
        <begin position="519"/>
        <end position="568"/>
    </location>
</feature>
<proteinExistence type="predicted"/>
<protein>
    <submittedName>
        <fullName evidence="3">Uncharacterized protein</fullName>
    </submittedName>
</protein>
<dbReference type="EMBL" id="CDMZ01002079">
    <property type="protein sequence ID" value="CUC09939.1"/>
    <property type="molecule type" value="Genomic_DNA"/>
</dbReference>
<name>A0A0K6S8R2_9ALVE</name>
<accession>A0A0K6S8R2</accession>
<gene>
    <name evidence="3" type="ORF">Cvel_25453.t1.CR1</name>
</gene>
<keyword evidence="1" id="KW-0175">Coiled coil</keyword>
<reference evidence="3" key="1">
    <citation type="submission" date="2014-11" db="EMBL/GenBank/DDBJ databases">
        <title>Molecular phylogeny of cliff fern family Woodsiaceae with morphological implications.</title>
        <authorList>
            <person name="Shao Y.-Z."/>
            <person name="Wei R."/>
            <person name="Zhang X.-C."/>
        </authorList>
    </citation>
    <scope>NUCLEOTIDE SEQUENCE</scope>
</reference>
<dbReference type="VEuPathDB" id="CryptoDB:Cvel_25453"/>
<evidence type="ECO:0000256" key="2">
    <source>
        <dbReference type="SAM" id="MobiDB-lite"/>
    </source>
</evidence>
<evidence type="ECO:0000256" key="1">
    <source>
        <dbReference type="SAM" id="Coils"/>
    </source>
</evidence>
<organism evidence="3">
    <name type="scientific">Chromera velia CCMP2878</name>
    <dbReference type="NCBI Taxonomy" id="1169474"/>
    <lineage>
        <taxon>Eukaryota</taxon>
        <taxon>Sar</taxon>
        <taxon>Alveolata</taxon>
        <taxon>Colpodellida</taxon>
        <taxon>Chromeraceae</taxon>
        <taxon>Chromera</taxon>
    </lineage>
</organism>
<feature type="compositionally biased region" description="Basic and acidic residues" evidence="2">
    <location>
        <begin position="534"/>
        <end position="547"/>
    </location>
</feature>
<feature type="region of interest" description="Disordered" evidence="2">
    <location>
        <begin position="403"/>
        <end position="422"/>
    </location>
</feature>